<feature type="transmembrane region" description="Helical" evidence="2">
    <location>
        <begin position="31"/>
        <end position="53"/>
    </location>
</feature>
<dbReference type="RefSeq" id="WP_130958074.1">
    <property type="nucleotide sequence ID" value="NZ_JBHSHA010000013.1"/>
</dbReference>
<keyword evidence="4" id="KW-1185">Reference proteome</keyword>
<keyword evidence="2" id="KW-0472">Membrane</keyword>
<name>A0A6H3F491_9BACT</name>
<protein>
    <recommendedName>
        <fullName evidence="5">Glycine zipper domain-containing protein</fullName>
    </recommendedName>
</protein>
<feature type="compositionally biased region" description="Low complexity" evidence="1">
    <location>
        <begin position="261"/>
        <end position="282"/>
    </location>
</feature>
<evidence type="ECO:0000256" key="1">
    <source>
        <dbReference type="SAM" id="MobiDB-lite"/>
    </source>
</evidence>
<accession>A0A6H3F491</accession>
<keyword evidence="2" id="KW-0812">Transmembrane</keyword>
<evidence type="ECO:0008006" key="5">
    <source>
        <dbReference type="Google" id="ProtNLM"/>
    </source>
</evidence>
<comment type="caution">
    <text evidence="3">The sequence shown here is derived from an EMBL/GenBank/DDBJ whole genome shotgun (WGS) entry which is preliminary data.</text>
</comment>
<reference evidence="3 4" key="1">
    <citation type="submission" date="2018-12" db="EMBL/GenBank/DDBJ databases">
        <title>First genome draft of Desulfovibrio legallis sp. nov.</title>
        <authorList>
            <person name="Ben Dhia O."/>
            <person name="Najjari A."/>
            <person name="Ferjani R."/>
            <person name="Fhoula I."/>
            <person name="Fardeau M.-L."/>
            <person name="Boudabbous A."/>
            <person name="Ouzari H.I."/>
        </authorList>
    </citation>
    <scope>NUCLEOTIDE SEQUENCE [LARGE SCALE GENOMIC DNA]</scope>
    <source>
        <strain evidence="3 4">H1T</strain>
    </source>
</reference>
<proteinExistence type="predicted"/>
<organism evidence="3 4">
    <name type="scientific">Desulfovibrio legallii</name>
    <dbReference type="NCBI Taxonomy" id="571438"/>
    <lineage>
        <taxon>Bacteria</taxon>
        <taxon>Pseudomonadati</taxon>
        <taxon>Thermodesulfobacteriota</taxon>
        <taxon>Desulfovibrionia</taxon>
        <taxon>Desulfovibrionales</taxon>
        <taxon>Desulfovibrionaceae</taxon>
        <taxon>Desulfovibrio</taxon>
    </lineage>
</organism>
<keyword evidence="2" id="KW-1133">Transmembrane helix</keyword>
<sequence length="331" mass="36080">MPKINAEYYPQCYAPFKQLHDAEVSLRNRTVGYTAGGAIAGAAGGALLGFLLSGGKWEYALAGGVAGGLSGAATGYTMAKLQGIKDDQKRLLAYKRSMDIDMANATEVELAALQSLKCYIQEFEQLQKGLAEQTVTREEYAKRYAEIRTGITELGKITGDSQLLLAQRDAEFRTALQAEATQQNTSLKPLPTVDERRAQHLKQQKKTAAKVRKHPKQKRGKSAAQPEASASLAIADLKNEIQALEEQAQNDRQRYQPQKETPTQPAATAVEPTPATPKATPAVLPVSVDQVAETYDAYPTKVLQMEAVERQRQRTLEIMSDAAAKTGIDMV</sequence>
<dbReference type="AlphaFoldDB" id="A0A6H3F491"/>
<feature type="transmembrane region" description="Helical" evidence="2">
    <location>
        <begin position="59"/>
        <end position="79"/>
    </location>
</feature>
<dbReference type="Proteomes" id="UP000292919">
    <property type="component" value="Unassembled WGS sequence"/>
</dbReference>
<feature type="region of interest" description="Disordered" evidence="1">
    <location>
        <begin position="247"/>
        <end position="282"/>
    </location>
</feature>
<dbReference type="EMBL" id="SIXC01000009">
    <property type="protein sequence ID" value="TBH79340.1"/>
    <property type="molecule type" value="Genomic_DNA"/>
</dbReference>
<evidence type="ECO:0000256" key="2">
    <source>
        <dbReference type="SAM" id="Phobius"/>
    </source>
</evidence>
<feature type="region of interest" description="Disordered" evidence="1">
    <location>
        <begin position="198"/>
        <end position="229"/>
    </location>
</feature>
<evidence type="ECO:0000313" key="4">
    <source>
        <dbReference type="Proteomes" id="UP000292919"/>
    </source>
</evidence>
<evidence type="ECO:0000313" key="3">
    <source>
        <dbReference type="EMBL" id="TBH79340.1"/>
    </source>
</evidence>
<feature type="compositionally biased region" description="Basic residues" evidence="1">
    <location>
        <begin position="199"/>
        <end position="221"/>
    </location>
</feature>
<gene>
    <name evidence="3" type="ORF">EB812_08350</name>
</gene>